<dbReference type="RefSeq" id="WP_130535564.1">
    <property type="nucleotide sequence ID" value="NZ_SHMG01000012.1"/>
</dbReference>
<comment type="caution">
    <text evidence="1">The sequence shown here is derived from an EMBL/GenBank/DDBJ whole genome shotgun (WGS) entry which is preliminary data.</text>
</comment>
<dbReference type="EMBL" id="SHMG01000012">
    <property type="protein sequence ID" value="TAA38521.1"/>
    <property type="molecule type" value="Genomic_DNA"/>
</dbReference>
<name>A0A4Q8M2T2_9GAMM</name>
<organism evidence="1 2">
    <name type="scientific">Pseudoxanthomonas winnipegensis</name>
    <dbReference type="NCBI Taxonomy" id="2480810"/>
    <lineage>
        <taxon>Bacteria</taxon>
        <taxon>Pseudomonadati</taxon>
        <taxon>Pseudomonadota</taxon>
        <taxon>Gammaproteobacteria</taxon>
        <taxon>Lysobacterales</taxon>
        <taxon>Lysobacteraceae</taxon>
        <taxon>Pseudoxanthomonas</taxon>
    </lineage>
</organism>
<reference evidence="1 2" key="1">
    <citation type="submission" date="2019-02" db="EMBL/GenBank/DDBJ databases">
        <title>WGS of Pseudoxanthomonas species novum from clinical isolates.</title>
        <authorList>
            <person name="Bernier A.-M."/>
            <person name="Bernard K."/>
            <person name="Vachon A."/>
        </authorList>
    </citation>
    <scope>NUCLEOTIDE SEQUENCE [LARGE SCALE GENOMIC DNA]</scope>
    <source>
        <strain evidence="1 2">NML130969</strain>
    </source>
</reference>
<evidence type="ECO:0000313" key="1">
    <source>
        <dbReference type="EMBL" id="TAA38521.1"/>
    </source>
</evidence>
<accession>A0A4Q8M2T2</accession>
<dbReference type="Proteomes" id="UP000294164">
    <property type="component" value="Unassembled WGS sequence"/>
</dbReference>
<dbReference type="AlphaFoldDB" id="A0A4Q8M2T2"/>
<evidence type="ECO:0000313" key="2">
    <source>
        <dbReference type="Proteomes" id="UP000294164"/>
    </source>
</evidence>
<sequence length="137" mass="14797">MIDRSKVRTFEDNQEKQPLREIRVVVFLCAGKINVKLRPGAAPALAWPAPIVGSRFVTTAAACAGGRFGTVKLRGGRSASLATWARKPSMAGASMSAIARSPHFFIQAKMQRRATSSEAKRNVGLNPVLYDRVVTAT</sequence>
<proteinExistence type="predicted"/>
<protein>
    <submittedName>
        <fullName evidence="1">Uncharacterized protein</fullName>
    </submittedName>
</protein>
<gene>
    <name evidence="1" type="ORF">EA655_16670</name>
</gene>